<protein>
    <submittedName>
        <fullName evidence="2">Anti-sigma regulatory factor</fullName>
    </submittedName>
</protein>
<dbReference type="InterPro" id="IPR003594">
    <property type="entry name" value="HATPase_dom"/>
</dbReference>
<evidence type="ECO:0000313" key="2">
    <source>
        <dbReference type="EMBL" id="MFC0253956.1"/>
    </source>
</evidence>
<comment type="caution">
    <text evidence="2">The sequence shown here is derived from an EMBL/GenBank/DDBJ whole genome shotgun (WGS) entry which is preliminary data.</text>
</comment>
<evidence type="ECO:0000259" key="1">
    <source>
        <dbReference type="Pfam" id="PF02518"/>
    </source>
</evidence>
<dbReference type="Proteomes" id="UP001589773">
    <property type="component" value="Unassembled WGS sequence"/>
</dbReference>
<proteinExistence type="predicted"/>
<dbReference type="RefSeq" id="WP_379681177.1">
    <property type="nucleotide sequence ID" value="NZ_JBHLWP010000017.1"/>
</dbReference>
<gene>
    <name evidence="2" type="ORF">ACFFJK_18820</name>
</gene>
<dbReference type="SUPFAM" id="SSF55874">
    <property type="entry name" value="ATPase domain of HSP90 chaperone/DNA topoisomerase II/histidine kinase"/>
    <property type="match status" value="1"/>
</dbReference>
<dbReference type="Gene3D" id="3.30.565.10">
    <property type="entry name" value="Histidine kinase-like ATPase, C-terminal domain"/>
    <property type="match status" value="1"/>
</dbReference>
<dbReference type="InterPro" id="IPR036890">
    <property type="entry name" value="HATPase_C_sf"/>
</dbReference>
<feature type="domain" description="Histidine kinase/HSP90-like ATPase" evidence="1">
    <location>
        <begin position="57"/>
        <end position="150"/>
    </location>
</feature>
<sequence length="155" mass="16501">MNDAHTNAVLFETALLDSHRQHRTARVTLRLQSDEDVVGLRKQVRERAVAIALSLVDQTKLVTAASELARNTIKYGGGGEVHLDSLSDGIRNGVGLLFIDAGPGIPDVDSALRDGFTTGGGLGLGLGGSKRLVDEFTIDSRPGEGTAVQVVKWKR</sequence>
<reference evidence="2 3" key="1">
    <citation type="submission" date="2024-09" db="EMBL/GenBank/DDBJ databases">
        <authorList>
            <person name="Sun Q."/>
            <person name="Mori K."/>
        </authorList>
    </citation>
    <scope>NUCLEOTIDE SEQUENCE [LARGE SCALE GENOMIC DNA]</scope>
    <source>
        <strain evidence="2 3">CCM 7792</strain>
    </source>
</reference>
<dbReference type="EMBL" id="JBHLWP010000017">
    <property type="protein sequence ID" value="MFC0253956.1"/>
    <property type="molecule type" value="Genomic_DNA"/>
</dbReference>
<name>A0ABV6FKM4_9BURK</name>
<accession>A0ABV6FKM4</accession>
<dbReference type="Pfam" id="PF02518">
    <property type="entry name" value="HATPase_c"/>
    <property type="match status" value="1"/>
</dbReference>
<organism evidence="2 3">
    <name type="scientific">Massilia consociata</name>
    <dbReference type="NCBI Taxonomy" id="760117"/>
    <lineage>
        <taxon>Bacteria</taxon>
        <taxon>Pseudomonadati</taxon>
        <taxon>Pseudomonadota</taxon>
        <taxon>Betaproteobacteria</taxon>
        <taxon>Burkholderiales</taxon>
        <taxon>Oxalobacteraceae</taxon>
        <taxon>Telluria group</taxon>
        <taxon>Massilia</taxon>
    </lineage>
</organism>
<evidence type="ECO:0000313" key="3">
    <source>
        <dbReference type="Proteomes" id="UP001589773"/>
    </source>
</evidence>
<dbReference type="CDD" id="cd16934">
    <property type="entry name" value="HATPase_RsbT-like"/>
    <property type="match status" value="1"/>
</dbReference>
<keyword evidence="3" id="KW-1185">Reference proteome</keyword>